<keyword evidence="2" id="KW-1185">Reference proteome</keyword>
<name>S9TLQ9_9TRYP</name>
<accession>S9TLQ9</accession>
<evidence type="ECO:0000313" key="1">
    <source>
        <dbReference type="EMBL" id="EPY17303.1"/>
    </source>
</evidence>
<comment type="caution">
    <text evidence="1">The sequence shown here is derived from an EMBL/GenBank/DDBJ whole genome shotgun (WGS) entry which is preliminary data.</text>
</comment>
<dbReference type="AlphaFoldDB" id="S9TLQ9"/>
<organism evidence="1 2">
    <name type="scientific">Strigomonas culicis</name>
    <dbReference type="NCBI Taxonomy" id="28005"/>
    <lineage>
        <taxon>Eukaryota</taxon>
        <taxon>Discoba</taxon>
        <taxon>Euglenozoa</taxon>
        <taxon>Kinetoplastea</taxon>
        <taxon>Metakinetoplastina</taxon>
        <taxon>Trypanosomatida</taxon>
        <taxon>Trypanosomatidae</taxon>
        <taxon>Strigomonadinae</taxon>
        <taxon>Strigomonas</taxon>
    </lineage>
</organism>
<evidence type="ECO:0000313" key="2">
    <source>
        <dbReference type="Proteomes" id="UP000015354"/>
    </source>
</evidence>
<reference evidence="1 2" key="1">
    <citation type="journal article" date="2013" name="PLoS ONE">
        <title>Predicting the Proteins of Angomonas deanei, Strigomonas culicis and Their Respective Endosymbionts Reveals New Aspects of the Trypanosomatidae Family.</title>
        <authorList>
            <person name="Motta M.C."/>
            <person name="Martins A.C."/>
            <person name="de Souza S.S."/>
            <person name="Catta-Preta C.M."/>
            <person name="Silva R."/>
            <person name="Klein C.C."/>
            <person name="de Almeida L.G."/>
            <person name="de Lima Cunha O."/>
            <person name="Ciapina L.P."/>
            <person name="Brocchi M."/>
            <person name="Colabardini A.C."/>
            <person name="de Araujo Lima B."/>
            <person name="Machado C.R."/>
            <person name="de Almeida Soares C.M."/>
            <person name="Probst C.M."/>
            <person name="de Menezes C.B."/>
            <person name="Thompson C.E."/>
            <person name="Bartholomeu D.C."/>
            <person name="Gradia D.F."/>
            <person name="Pavoni D.P."/>
            <person name="Grisard E.C."/>
            <person name="Fantinatti-Garboggini F."/>
            <person name="Marchini F.K."/>
            <person name="Rodrigues-Luiz G.F."/>
            <person name="Wagner G."/>
            <person name="Goldman G.H."/>
            <person name="Fietto J.L."/>
            <person name="Elias M.C."/>
            <person name="Goldman M.H."/>
            <person name="Sagot M.F."/>
            <person name="Pereira M."/>
            <person name="Stoco P.H."/>
            <person name="de Mendonca-Neto R.P."/>
            <person name="Teixeira S.M."/>
            <person name="Maciel T.E."/>
            <person name="de Oliveira Mendes T.A."/>
            <person name="Urmenyi T.P."/>
            <person name="de Souza W."/>
            <person name="Schenkman S."/>
            <person name="de Vasconcelos A.T."/>
        </authorList>
    </citation>
    <scope>NUCLEOTIDE SEQUENCE [LARGE SCALE GENOMIC DNA]</scope>
</reference>
<dbReference type="EMBL" id="ATMH01010548">
    <property type="protein sequence ID" value="EPY17303.1"/>
    <property type="molecule type" value="Genomic_DNA"/>
</dbReference>
<protein>
    <submittedName>
        <fullName evidence="1">Uncharacterized protein</fullName>
    </submittedName>
</protein>
<sequence>MADFLGHKLLKIKIYVNAPNNGNKEKIEQMLIDLEFFQNILSAVSEKTNERIHHIYNKLQEFKNNNINNNNNSEEAEECTLEDLLHLSFNK</sequence>
<gene>
    <name evidence="1" type="ORF">STCU_10702</name>
</gene>
<dbReference type="Proteomes" id="UP000015354">
    <property type="component" value="Unassembled WGS sequence"/>
</dbReference>
<proteinExistence type="predicted"/>